<protein>
    <submittedName>
        <fullName evidence="2">Uncharacterized protein</fullName>
    </submittedName>
</protein>
<reference evidence="3" key="2">
    <citation type="submission" date="2015-01" db="EMBL/GenBank/DDBJ databases">
        <title>Evolutionary Origins and Diversification of the Mycorrhizal Mutualists.</title>
        <authorList>
            <consortium name="DOE Joint Genome Institute"/>
            <consortium name="Mycorrhizal Genomics Consortium"/>
            <person name="Kohler A."/>
            <person name="Kuo A."/>
            <person name="Nagy L.G."/>
            <person name="Floudas D."/>
            <person name="Copeland A."/>
            <person name="Barry K.W."/>
            <person name="Cichocki N."/>
            <person name="Veneault-Fourrey C."/>
            <person name="LaButti K."/>
            <person name="Lindquist E.A."/>
            <person name="Lipzen A."/>
            <person name="Lundell T."/>
            <person name="Morin E."/>
            <person name="Murat C."/>
            <person name="Riley R."/>
            <person name="Ohm R."/>
            <person name="Sun H."/>
            <person name="Tunlid A."/>
            <person name="Henrissat B."/>
            <person name="Grigoriev I.V."/>
            <person name="Hibbett D.S."/>
            <person name="Martin F."/>
        </authorList>
    </citation>
    <scope>NUCLEOTIDE SEQUENCE [LARGE SCALE GENOMIC DNA]</scope>
    <source>
        <strain evidence="3">Marx 270</strain>
    </source>
</reference>
<dbReference type="InParanoid" id="A0A0C3NY86"/>
<proteinExistence type="predicted"/>
<gene>
    <name evidence="2" type="ORF">M404DRAFT_767573</name>
</gene>
<keyword evidence="3" id="KW-1185">Reference proteome</keyword>
<dbReference type="HOGENOM" id="CLU_059972_1_0_1"/>
<reference evidence="2 3" key="1">
    <citation type="submission" date="2014-04" db="EMBL/GenBank/DDBJ databases">
        <authorList>
            <consortium name="DOE Joint Genome Institute"/>
            <person name="Kuo A."/>
            <person name="Kohler A."/>
            <person name="Costa M.D."/>
            <person name="Nagy L.G."/>
            <person name="Floudas D."/>
            <person name="Copeland A."/>
            <person name="Barry K.W."/>
            <person name="Cichocki N."/>
            <person name="Veneault-Fourrey C."/>
            <person name="LaButti K."/>
            <person name="Lindquist E.A."/>
            <person name="Lipzen A."/>
            <person name="Lundell T."/>
            <person name="Morin E."/>
            <person name="Murat C."/>
            <person name="Sun H."/>
            <person name="Tunlid A."/>
            <person name="Henrissat B."/>
            <person name="Grigoriev I.V."/>
            <person name="Hibbett D.S."/>
            <person name="Martin F."/>
            <person name="Nordberg H.P."/>
            <person name="Cantor M.N."/>
            <person name="Hua S.X."/>
        </authorList>
    </citation>
    <scope>NUCLEOTIDE SEQUENCE [LARGE SCALE GENOMIC DNA]</scope>
    <source>
        <strain evidence="2 3">Marx 270</strain>
    </source>
</reference>
<feature type="region of interest" description="Disordered" evidence="1">
    <location>
        <begin position="281"/>
        <end position="312"/>
    </location>
</feature>
<dbReference type="OrthoDB" id="2692253at2759"/>
<evidence type="ECO:0000313" key="3">
    <source>
        <dbReference type="Proteomes" id="UP000054217"/>
    </source>
</evidence>
<evidence type="ECO:0000256" key="1">
    <source>
        <dbReference type="SAM" id="MobiDB-lite"/>
    </source>
</evidence>
<dbReference type="EMBL" id="KN831997">
    <property type="protein sequence ID" value="KIO00276.1"/>
    <property type="molecule type" value="Genomic_DNA"/>
</dbReference>
<evidence type="ECO:0000313" key="2">
    <source>
        <dbReference type="EMBL" id="KIO00276.1"/>
    </source>
</evidence>
<sequence length="312" mass="35143">MHMHQSTGPGARHRSASRQKKDRAIKFFSDMFGLQPLRNYVGKITFFEGLSGMMTTTAEEHGLLASLFMGSRQSRVAQDPRLEVVLPLLRERCQIFCAEDDAPPRYADEKQKVERELESISQTLSACLLNHIDTTFSDASFFHHLMPPGSRQPDPESRIEYDRQLDTRSTVQEIEVLQARLDEVRDDDEQRALEEDITGKILWFCWCGICAEVDQLLPQVVNYIRREGNMEGLREIYLAIRSLTDSADDQAHLQRIMFDAGAGTSKHQLLLDARAAEQAKWSGTSIPRGTISNGSQGTTPRTSSQIPSTSAV</sequence>
<dbReference type="AlphaFoldDB" id="A0A0C3NY86"/>
<accession>A0A0C3NY86</accession>
<dbReference type="Proteomes" id="UP000054217">
    <property type="component" value="Unassembled WGS sequence"/>
</dbReference>
<organism evidence="2 3">
    <name type="scientific">Pisolithus tinctorius Marx 270</name>
    <dbReference type="NCBI Taxonomy" id="870435"/>
    <lineage>
        <taxon>Eukaryota</taxon>
        <taxon>Fungi</taxon>
        <taxon>Dikarya</taxon>
        <taxon>Basidiomycota</taxon>
        <taxon>Agaricomycotina</taxon>
        <taxon>Agaricomycetes</taxon>
        <taxon>Agaricomycetidae</taxon>
        <taxon>Boletales</taxon>
        <taxon>Sclerodermatineae</taxon>
        <taxon>Pisolithaceae</taxon>
        <taxon>Pisolithus</taxon>
    </lineage>
</organism>
<name>A0A0C3NY86_PISTI</name>